<sequence>MKYHNLLLISAALTFGGCGGSDDNTATTPTTPTTPEPSYVSVNDATSLNINVESIDAATKAVTFSLSTDSAEPVTDAGANYVVMYLNIPGEQVSAFAFPWHKAVRFECNASVDACSGTITALETPGEYIFTPGSLEKLGDTIGQLKLAINISGTLAQVQTQLLDIPSS</sequence>
<dbReference type="PROSITE" id="PS51257">
    <property type="entry name" value="PROKAR_LIPOPROTEIN"/>
    <property type="match status" value="1"/>
</dbReference>
<accession>A0ABX7YQA7</accession>
<dbReference type="EMBL" id="CP073587">
    <property type="protein sequence ID" value="QUN04799.1"/>
    <property type="molecule type" value="Genomic_DNA"/>
</dbReference>
<reference evidence="1 2" key="1">
    <citation type="submission" date="2021-04" db="EMBL/GenBank/DDBJ databases">
        <title>Novel species identification of genus Shewanella.</title>
        <authorList>
            <person name="Liu G."/>
        </authorList>
    </citation>
    <scope>NUCLEOTIDE SEQUENCE [LARGE SCALE GENOMIC DNA]</scope>
    <source>
        <strain evidence="1 2">FJAT-54481</strain>
    </source>
</reference>
<evidence type="ECO:0008006" key="3">
    <source>
        <dbReference type="Google" id="ProtNLM"/>
    </source>
</evidence>
<dbReference type="Proteomes" id="UP000679575">
    <property type="component" value="Chromosome"/>
</dbReference>
<proteinExistence type="predicted"/>
<evidence type="ECO:0000313" key="2">
    <source>
        <dbReference type="Proteomes" id="UP000679575"/>
    </source>
</evidence>
<dbReference type="RefSeq" id="WP_212593852.1">
    <property type="nucleotide sequence ID" value="NZ_CP073587.1"/>
</dbReference>
<gene>
    <name evidence="1" type="ORF">KDN34_11115</name>
</gene>
<name>A0ABX7YQA7_9GAMM</name>
<keyword evidence="2" id="KW-1185">Reference proteome</keyword>
<evidence type="ECO:0000313" key="1">
    <source>
        <dbReference type="EMBL" id="QUN04799.1"/>
    </source>
</evidence>
<organism evidence="1 2">
    <name type="scientific">Shewanella yunxiaonensis</name>
    <dbReference type="NCBI Taxonomy" id="2829809"/>
    <lineage>
        <taxon>Bacteria</taxon>
        <taxon>Pseudomonadati</taxon>
        <taxon>Pseudomonadota</taxon>
        <taxon>Gammaproteobacteria</taxon>
        <taxon>Alteromonadales</taxon>
        <taxon>Shewanellaceae</taxon>
        <taxon>Shewanella</taxon>
    </lineage>
</organism>
<protein>
    <recommendedName>
        <fullName evidence="3">Lipoprotein</fullName>
    </recommendedName>
</protein>